<sequence>MSMELIKDLNPDKKTKETDNEDERGFITFVQRVKLAVAVSVIRSTPKGMKPEDHATMLVQTFSNDIDSWKSKCQKLEEEMFNLEQKLQTMEIKSKINSQFPRYDTCEQDNTTELNVTEPVSVSRTAQTNIKDSLEFVRSFILLDSVSTTNCLTSYPIDESDVKRSAIVLKSTSNIFSYLKSEEGLRMEFDIVKKTMTEVHRLQLVFCQTE</sequence>
<keyword evidence="3" id="KW-0175">Coiled coil</keyword>
<dbReference type="InterPro" id="IPR025888">
    <property type="entry name" value="MEI4"/>
</dbReference>
<keyword evidence="6" id="KW-1185">Reference proteome</keyword>
<feature type="compositionally biased region" description="Basic and acidic residues" evidence="4">
    <location>
        <begin position="1"/>
        <end position="18"/>
    </location>
</feature>
<dbReference type="EMBL" id="BMAV01009896">
    <property type="protein sequence ID" value="GFY54510.1"/>
    <property type="molecule type" value="Genomic_DNA"/>
</dbReference>
<dbReference type="Proteomes" id="UP000886998">
    <property type="component" value="Unassembled WGS sequence"/>
</dbReference>
<evidence type="ECO:0000313" key="6">
    <source>
        <dbReference type="Proteomes" id="UP000886998"/>
    </source>
</evidence>
<comment type="caution">
    <text evidence="5">The sequence shown here is derived from an EMBL/GenBank/DDBJ whole genome shotgun (WGS) entry which is preliminary data.</text>
</comment>
<dbReference type="GO" id="GO:0048477">
    <property type="term" value="P:oogenesis"/>
    <property type="evidence" value="ECO:0007669"/>
    <property type="project" value="TreeGrafter"/>
</dbReference>
<evidence type="ECO:0000256" key="4">
    <source>
        <dbReference type="SAM" id="MobiDB-lite"/>
    </source>
</evidence>
<reference evidence="5" key="1">
    <citation type="submission" date="2020-08" db="EMBL/GenBank/DDBJ databases">
        <title>Multicomponent nature underlies the extraordinary mechanical properties of spider dragline silk.</title>
        <authorList>
            <person name="Kono N."/>
            <person name="Nakamura H."/>
            <person name="Mori M."/>
            <person name="Yoshida Y."/>
            <person name="Ohtoshi R."/>
            <person name="Malay A.D."/>
            <person name="Moran D.A.P."/>
            <person name="Tomita M."/>
            <person name="Numata K."/>
            <person name="Arakawa K."/>
        </authorList>
    </citation>
    <scope>NUCLEOTIDE SEQUENCE</scope>
</reference>
<feature type="coiled-coil region" evidence="3">
    <location>
        <begin position="59"/>
        <end position="93"/>
    </location>
</feature>
<dbReference type="AlphaFoldDB" id="A0A8X7C3T5"/>
<evidence type="ECO:0000256" key="1">
    <source>
        <dbReference type="ARBA" id="ARBA00023254"/>
    </source>
</evidence>
<dbReference type="GO" id="GO:0007283">
    <property type="term" value="P:spermatogenesis"/>
    <property type="evidence" value="ECO:0007669"/>
    <property type="project" value="TreeGrafter"/>
</dbReference>
<dbReference type="PANTHER" id="PTHR28575:SF1">
    <property type="entry name" value="MEIOSIS-SPECIFIC PROTEIN MEI4"/>
    <property type="match status" value="1"/>
</dbReference>
<keyword evidence="1" id="KW-0469">Meiosis</keyword>
<dbReference type="OrthoDB" id="6351423at2759"/>
<dbReference type="GO" id="GO:0000800">
    <property type="term" value="C:lateral element"/>
    <property type="evidence" value="ECO:0007669"/>
    <property type="project" value="TreeGrafter"/>
</dbReference>
<evidence type="ECO:0000256" key="3">
    <source>
        <dbReference type="SAM" id="Coils"/>
    </source>
</evidence>
<gene>
    <name evidence="5" type="primary">AVEN_145540_1</name>
    <name evidence="5" type="ORF">TNIN_8801</name>
</gene>
<proteinExistence type="inferred from homology"/>
<comment type="similarity">
    <text evidence="2">Belongs to the MEI4L family.</text>
</comment>
<feature type="region of interest" description="Disordered" evidence="4">
    <location>
        <begin position="1"/>
        <end position="20"/>
    </location>
</feature>
<organism evidence="5 6">
    <name type="scientific">Trichonephila inaurata madagascariensis</name>
    <dbReference type="NCBI Taxonomy" id="2747483"/>
    <lineage>
        <taxon>Eukaryota</taxon>
        <taxon>Metazoa</taxon>
        <taxon>Ecdysozoa</taxon>
        <taxon>Arthropoda</taxon>
        <taxon>Chelicerata</taxon>
        <taxon>Arachnida</taxon>
        <taxon>Araneae</taxon>
        <taxon>Araneomorphae</taxon>
        <taxon>Entelegynae</taxon>
        <taxon>Araneoidea</taxon>
        <taxon>Nephilidae</taxon>
        <taxon>Trichonephila</taxon>
        <taxon>Trichonephila inaurata</taxon>
    </lineage>
</organism>
<dbReference type="GO" id="GO:0042138">
    <property type="term" value="P:meiotic DNA double-strand break formation"/>
    <property type="evidence" value="ECO:0007669"/>
    <property type="project" value="InterPro"/>
</dbReference>
<protein>
    <submittedName>
        <fullName evidence="5">Uncharacterized protein</fullName>
    </submittedName>
</protein>
<dbReference type="PANTHER" id="PTHR28575">
    <property type="entry name" value="MEIOSIS-SPECIFIC PROTEIN MEI4"/>
    <property type="match status" value="1"/>
</dbReference>
<dbReference type="GO" id="GO:0006310">
    <property type="term" value="P:DNA recombination"/>
    <property type="evidence" value="ECO:0007669"/>
    <property type="project" value="InterPro"/>
</dbReference>
<evidence type="ECO:0000313" key="5">
    <source>
        <dbReference type="EMBL" id="GFY54510.1"/>
    </source>
</evidence>
<dbReference type="Pfam" id="PF13971">
    <property type="entry name" value="Mei4"/>
    <property type="match status" value="1"/>
</dbReference>
<evidence type="ECO:0000256" key="2">
    <source>
        <dbReference type="ARBA" id="ARBA00093453"/>
    </source>
</evidence>
<accession>A0A8X7C3T5</accession>
<dbReference type="GO" id="GO:0007129">
    <property type="term" value="P:homologous chromosome pairing at meiosis"/>
    <property type="evidence" value="ECO:0007669"/>
    <property type="project" value="TreeGrafter"/>
</dbReference>
<name>A0A8X7C3T5_9ARAC</name>